<reference evidence="1" key="1">
    <citation type="journal article" date="2020" name="mSystems">
        <title>Genome- and Community-Level Interaction Insights into Carbon Utilization and Element Cycling Functions of Hydrothermarchaeota in Hydrothermal Sediment.</title>
        <authorList>
            <person name="Zhou Z."/>
            <person name="Liu Y."/>
            <person name="Xu W."/>
            <person name="Pan J."/>
            <person name="Luo Z.H."/>
            <person name="Li M."/>
        </authorList>
    </citation>
    <scope>NUCLEOTIDE SEQUENCE [LARGE SCALE GENOMIC DNA]</scope>
    <source>
        <strain evidence="1">SpSt-697</strain>
    </source>
</reference>
<proteinExistence type="predicted"/>
<dbReference type="AlphaFoldDB" id="A0A7V3ZVF0"/>
<gene>
    <name evidence="1" type="ORF">ENU74_04035</name>
</gene>
<dbReference type="EMBL" id="DTDR01000102">
    <property type="protein sequence ID" value="HGK63743.1"/>
    <property type="molecule type" value="Genomic_DNA"/>
</dbReference>
<name>A0A7V3ZVF0_UNCW3</name>
<sequence length="259" mass="28848">MYWKDVGISQIIHPNGNYPLNTKLLPKCKVKNYGTLDEFNIMVKCSIPEINYLQEKTISYIPPDWEEIIVFDESITVTSGSHYAYFRTITERDLNPNNDLAVSSYRGGILDVGAIKIVSPSGVILIDSNIPYPVSGKVKNYGDYPSSFWTYFKIYKNNLLVYIDSNYNNVLPDTEVTLSFIPYFCTDTGNFTTILKTALSGDINPANDSIVDSFRVISLTPGWHKMPNVSGATTPIKNGGALASLGDKVYALLVIIQET</sequence>
<evidence type="ECO:0000313" key="1">
    <source>
        <dbReference type="EMBL" id="HGK63743.1"/>
    </source>
</evidence>
<comment type="caution">
    <text evidence="1">The sequence shown here is derived from an EMBL/GenBank/DDBJ whole genome shotgun (WGS) entry which is preliminary data.</text>
</comment>
<organism evidence="1">
    <name type="scientific">candidate division WOR-3 bacterium</name>
    <dbReference type="NCBI Taxonomy" id="2052148"/>
    <lineage>
        <taxon>Bacteria</taxon>
        <taxon>Bacteria division WOR-3</taxon>
    </lineage>
</organism>
<protein>
    <submittedName>
        <fullName evidence="1">Uncharacterized protein</fullName>
    </submittedName>
</protein>
<accession>A0A7V3ZVF0</accession>